<evidence type="ECO:0000313" key="1">
    <source>
        <dbReference type="EMBL" id="GAA3675817.1"/>
    </source>
</evidence>
<organism evidence="1 2">
    <name type="scientific">Arthrobacter ginkgonis</name>
    <dbReference type="NCBI Taxonomy" id="1630594"/>
    <lineage>
        <taxon>Bacteria</taxon>
        <taxon>Bacillati</taxon>
        <taxon>Actinomycetota</taxon>
        <taxon>Actinomycetes</taxon>
        <taxon>Micrococcales</taxon>
        <taxon>Micrococcaceae</taxon>
        <taxon>Arthrobacter</taxon>
    </lineage>
</organism>
<dbReference type="Proteomes" id="UP001500752">
    <property type="component" value="Unassembled WGS sequence"/>
</dbReference>
<comment type="caution">
    <text evidence="1">The sequence shown here is derived from an EMBL/GenBank/DDBJ whole genome shotgun (WGS) entry which is preliminary data.</text>
</comment>
<dbReference type="SUPFAM" id="SSF52980">
    <property type="entry name" value="Restriction endonuclease-like"/>
    <property type="match status" value="1"/>
</dbReference>
<evidence type="ECO:0008006" key="3">
    <source>
        <dbReference type="Google" id="ProtNLM"/>
    </source>
</evidence>
<keyword evidence="2" id="KW-1185">Reference proteome</keyword>
<gene>
    <name evidence="1" type="ORF">GCM10023081_12760</name>
</gene>
<evidence type="ECO:0000313" key="2">
    <source>
        <dbReference type="Proteomes" id="UP001500752"/>
    </source>
</evidence>
<dbReference type="RefSeq" id="WP_345149324.1">
    <property type="nucleotide sequence ID" value="NZ_BAABEO010000008.1"/>
</dbReference>
<proteinExistence type="predicted"/>
<accession>A0ABP7C2V1</accession>
<protein>
    <recommendedName>
        <fullName evidence="3">DUF559 domain-containing protein</fullName>
    </recommendedName>
</protein>
<dbReference type="InterPro" id="IPR011335">
    <property type="entry name" value="Restrct_endonuc-II-like"/>
</dbReference>
<name>A0ABP7C2V1_9MICC</name>
<reference evidence="2" key="1">
    <citation type="journal article" date="2019" name="Int. J. Syst. Evol. Microbiol.">
        <title>The Global Catalogue of Microorganisms (GCM) 10K type strain sequencing project: providing services to taxonomists for standard genome sequencing and annotation.</title>
        <authorList>
            <consortium name="The Broad Institute Genomics Platform"/>
            <consortium name="The Broad Institute Genome Sequencing Center for Infectious Disease"/>
            <person name="Wu L."/>
            <person name="Ma J."/>
        </authorList>
    </citation>
    <scope>NUCLEOTIDE SEQUENCE [LARGE SCALE GENOMIC DNA]</scope>
    <source>
        <strain evidence="2">JCM 30742</strain>
    </source>
</reference>
<dbReference type="EMBL" id="BAABEO010000008">
    <property type="protein sequence ID" value="GAA3675817.1"/>
    <property type="molecule type" value="Genomic_DNA"/>
</dbReference>
<sequence length="320" mass="34178">MSQRSPLPDPLASGAFTVAGAAAVGVPKGRLRAADLAAPYRGLRVPRGVPLDLLEMLLPLQRIVALGVAYRTTAARVHGIPLPAWAEEIHPRIELAAPLGSPRVCRPGLGVRRVIIPDADVMDFDGIRVTTPQRTFADLASLLSLADTVAAGDHLVCAHGPGHPGEREAMMGLEELRRYVASLKGRHGVVRAREAAGLVRVGADSPPETKLRLALAEVGLPEPALGLVVCDGFGRPVLFPDLAFPDYRVAVQYDGGHHLASAQAASDVRRESRTLVLGWKSVVVTRADVVDGDYAPAARRVRQELRRRGWDPMAPVRLAG</sequence>